<dbReference type="AlphaFoldDB" id="A0AAD5KT86"/>
<keyword evidence="2" id="KW-1185">Reference proteome</keyword>
<proteinExistence type="predicted"/>
<sequence>MSPVTELGVTVEVNELMTDEVAKLSVVVEGEVVSLTLVIIDIGVVSIVKIVLNSLASDGVVVISVDSVLDINGVLVSDSVMAVGIEDDSLVSVIRLTGLSVVSPVVVDRAVFSVVSVSEAVDIAAGVVSMLVVDVNAISVCMVKTVGVLGVDPDVGIDKVSVAPVIEIDGFEDADDVPIFGVVGVVVPTVVVDEEVTVELVTGRNS</sequence>
<gene>
    <name evidence="1" type="ORF">GHT06_015380</name>
</gene>
<accession>A0AAD5KT86</accession>
<name>A0AAD5KT86_9CRUS</name>
<evidence type="ECO:0000313" key="2">
    <source>
        <dbReference type="Proteomes" id="UP000820818"/>
    </source>
</evidence>
<comment type="caution">
    <text evidence="1">The sequence shown here is derived from an EMBL/GenBank/DDBJ whole genome shotgun (WGS) entry which is preliminary data.</text>
</comment>
<dbReference type="EMBL" id="WJBH02000005">
    <property type="protein sequence ID" value="KAI9558592.1"/>
    <property type="molecule type" value="Genomic_DNA"/>
</dbReference>
<reference evidence="1 2" key="1">
    <citation type="submission" date="2022-05" db="EMBL/GenBank/DDBJ databases">
        <title>A multi-omics perspective on studying reproductive biology in Daphnia sinensis.</title>
        <authorList>
            <person name="Jia J."/>
        </authorList>
    </citation>
    <scope>NUCLEOTIDE SEQUENCE [LARGE SCALE GENOMIC DNA]</scope>
    <source>
        <strain evidence="1 2">WSL</strain>
    </source>
</reference>
<dbReference type="Proteomes" id="UP000820818">
    <property type="component" value="Linkage Group LG5"/>
</dbReference>
<evidence type="ECO:0000313" key="1">
    <source>
        <dbReference type="EMBL" id="KAI9558592.1"/>
    </source>
</evidence>
<protein>
    <submittedName>
        <fullName evidence="1">Uncharacterized protein</fullName>
    </submittedName>
</protein>
<organism evidence="1 2">
    <name type="scientific">Daphnia sinensis</name>
    <dbReference type="NCBI Taxonomy" id="1820382"/>
    <lineage>
        <taxon>Eukaryota</taxon>
        <taxon>Metazoa</taxon>
        <taxon>Ecdysozoa</taxon>
        <taxon>Arthropoda</taxon>
        <taxon>Crustacea</taxon>
        <taxon>Branchiopoda</taxon>
        <taxon>Diplostraca</taxon>
        <taxon>Cladocera</taxon>
        <taxon>Anomopoda</taxon>
        <taxon>Daphniidae</taxon>
        <taxon>Daphnia</taxon>
        <taxon>Daphnia similis group</taxon>
    </lineage>
</organism>